<dbReference type="Proteomes" id="UP001195914">
    <property type="component" value="Unassembled WGS sequence"/>
</dbReference>
<organism evidence="3 4">
    <name type="scientific">Babesia divergens</name>
    <dbReference type="NCBI Taxonomy" id="32595"/>
    <lineage>
        <taxon>Eukaryota</taxon>
        <taxon>Sar</taxon>
        <taxon>Alveolata</taxon>
        <taxon>Apicomplexa</taxon>
        <taxon>Aconoidasida</taxon>
        <taxon>Piroplasmida</taxon>
        <taxon>Babesiidae</taxon>
        <taxon>Babesia</taxon>
    </lineage>
</organism>
<evidence type="ECO:0000313" key="3">
    <source>
        <dbReference type="EMBL" id="KAK1933109.1"/>
    </source>
</evidence>
<dbReference type="GO" id="GO:0005634">
    <property type="term" value="C:nucleus"/>
    <property type="evidence" value="ECO:0007669"/>
    <property type="project" value="InterPro"/>
</dbReference>
<feature type="domain" description="TRIP4/RQT4 C2HC5-type zinc finger" evidence="2">
    <location>
        <begin position="54"/>
        <end position="100"/>
    </location>
</feature>
<reference evidence="3" key="2">
    <citation type="submission" date="2021-05" db="EMBL/GenBank/DDBJ databases">
        <authorList>
            <person name="Pain A."/>
        </authorList>
    </citation>
    <scope>NUCLEOTIDE SEQUENCE</scope>
    <source>
        <strain evidence="3">1802A</strain>
    </source>
</reference>
<dbReference type="EMBL" id="JAHBMH010000073">
    <property type="protein sequence ID" value="KAK1933109.1"/>
    <property type="molecule type" value="Genomic_DNA"/>
</dbReference>
<dbReference type="PANTHER" id="PTHR12963">
    <property type="entry name" value="THYROID RECEPTOR INTERACTING PROTEIN RELATED"/>
    <property type="match status" value="1"/>
</dbReference>
<sequence length="218" mass="24726">MEAPSKGLIAYRKNEVDDDNQYRVAAKPSKKNTEGCRPRSGSNVEPLVKKDRLRCGCGGCDHEVFSNCMGCGRILCIKEGEGPCFHCGALVFSASDIDKIPKEYADDPEFIRGGWSYHRETLNAAMELRDRLLALDANYATNVLKVHDLNSDWFREVNNIYNENPDHARMKYYEEERAKRIESGMLMPFVTLNPLLEIRRYDIDLGTGSITLSGKPRK</sequence>
<dbReference type="GO" id="GO:0008270">
    <property type="term" value="F:zinc ion binding"/>
    <property type="evidence" value="ECO:0007669"/>
    <property type="project" value="InterPro"/>
</dbReference>
<reference evidence="3" key="1">
    <citation type="journal article" date="2014" name="Nucleic Acids Res.">
        <title>The evolutionary dynamics of variant antigen genes in Babesia reveal a history of genomic innovation underlying host-parasite interaction.</title>
        <authorList>
            <person name="Jackson A.P."/>
            <person name="Otto T.D."/>
            <person name="Darby A."/>
            <person name="Ramaprasad A."/>
            <person name="Xia D."/>
            <person name="Echaide I.E."/>
            <person name="Farber M."/>
            <person name="Gahlot S."/>
            <person name="Gamble J."/>
            <person name="Gupta D."/>
            <person name="Gupta Y."/>
            <person name="Jackson L."/>
            <person name="Malandrin L."/>
            <person name="Malas T.B."/>
            <person name="Moussa E."/>
            <person name="Nair M."/>
            <person name="Reid A.J."/>
            <person name="Sanders M."/>
            <person name="Sharma J."/>
            <person name="Tracey A."/>
            <person name="Quail M.A."/>
            <person name="Weir W."/>
            <person name="Wastling J.M."/>
            <person name="Hall N."/>
            <person name="Willadsen P."/>
            <person name="Lingelbach K."/>
            <person name="Shiels B."/>
            <person name="Tait A."/>
            <person name="Berriman M."/>
            <person name="Allred D.R."/>
            <person name="Pain A."/>
        </authorList>
    </citation>
    <scope>NUCLEOTIDE SEQUENCE</scope>
    <source>
        <strain evidence="3">1802A</strain>
    </source>
</reference>
<gene>
    <name evidence="3" type="ORF">X943_002198</name>
</gene>
<dbReference type="AlphaFoldDB" id="A0AAD9G743"/>
<dbReference type="InterPro" id="IPR039128">
    <property type="entry name" value="TRIP4-like"/>
</dbReference>
<protein>
    <recommendedName>
        <fullName evidence="2">TRIP4/RQT4 C2HC5-type zinc finger domain-containing protein</fullName>
    </recommendedName>
</protein>
<comment type="caution">
    <text evidence="3">The sequence shown here is derived from an EMBL/GenBank/DDBJ whole genome shotgun (WGS) entry which is preliminary data.</text>
</comment>
<dbReference type="GO" id="GO:0045893">
    <property type="term" value="P:positive regulation of DNA-templated transcription"/>
    <property type="evidence" value="ECO:0007669"/>
    <property type="project" value="TreeGrafter"/>
</dbReference>
<accession>A0AAD9G743</accession>
<keyword evidence="4" id="KW-1185">Reference proteome</keyword>
<name>A0AAD9G743_BABDI</name>
<dbReference type="PANTHER" id="PTHR12963:SF4">
    <property type="entry name" value="ACTIVATING SIGNAL COINTEGRATOR 1"/>
    <property type="match status" value="1"/>
</dbReference>
<feature type="region of interest" description="Disordered" evidence="1">
    <location>
        <begin position="21"/>
        <end position="43"/>
    </location>
</feature>
<evidence type="ECO:0000256" key="1">
    <source>
        <dbReference type="SAM" id="MobiDB-lite"/>
    </source>
</evidence>
<evidence type="ECO:0000259" key="2">
    <source>
        <dbReference type="Pfam" id="PF06221"/>
    </source>
</evidence>
<proteinExistence type="predicted"/>
<dbReference type="GO" id="GO:0180022">
    <property type="term" value="C:RQC-trigger complex"/>
    <property type="evidence" value="ECO:0007669"/>
    <property type="project" value="InterPro"/>
</dbReference>
<evidence type="ECO:0000313" key="4">
    <source>
        <dbReference type="Proteomes" id="UP001195914"/>
    </source>
</evidence>
<dbReference type="InterPro" id="IPR009349">
    <property type="entry name" value="TRIP4/RQT4_C2HC5_Znf"/>
</dbReference>
<dbReference type="GO" id="GO:0072344">
    <property type="term" value="P:rescue of stalled ribosome"/>
    <property type="evidence" value="ECO:0007669"/>
    <property type="project" value="InterPro"/>
</dbReference>
<dbReference type="Pfam" id="PF06221">
    <property type="entry name" value="zf-C2HC5"/>
    <property type="match status" value="1"/>
</dbReference>